<evidence type="ECO:0000313" key="2">
    <source>
        <dbReference type="Proteomes" id="UP001469553"/>
    </source>
</evidence>
<reference evidence="1 2" key="1">
    <citation type="submission" date="2021-06" db="EMBL/GenBank/DDBJ databases">
        <authorList>
            <person name="Palmer J.M."/>
        </authorList>
    </citation>
    <scope>NUCLEOTIDE SEQUENCE [LARGE SCALE GENOMIC DNA]</scope>
    <source>
        <strain evidence="1 2">AS_MEX2019</strain>
        <tissue evidence="1">Muscle</tissue>
    </source>
</reference>
<sequence>MKHVCPLTLHHFSHLHLEEGTRKSFPLNAAHHHLPISVSLLAFLLWNSTISPAVCSGVGVEKRGLITDNSGSGLSLLPPVQAVSSTC</sequence>
<dbReference type="EMBL" id="JAHRIP010056782">
    <property type="protein sequence ID" value="MEQ2302464.1"/>
    <property type="molecule type" value="Genomic_DNA"/>
</dbReference>
<comment type="caution">
    <text evidence="1">The sequence shown here is derived from an EMBL/GenBank/DDBJ whole genome shotgun (WGS) entry which is preliminary data.</text>
</comment>
<evidence type="ECO:0000313" key="1">
    <source>
        <dbReference type="EMBL" id="MEQ2302464.1"/>
    </source>
</evidence>
<name>A0ABV0Z996_9TELE</name>
<accession>A0ABV0Z996</accession>
<dbReference type="Proteomes" id="UP001469553">
    <property type="component" value="Unassembled WGS sequence"/>
</dbReference>
<protein>
    <submittedName>
        <fullName evidence="1">Uncharacterized protein</fullName>
    </submittedName>
</protein>
<gene>
    <name evidence="1" type="ORF">AMECASPLE_007065</name>
</gene>
<keyword evidence="2" id="KW-1185">Reference proteome</keyword>
<proteinExistence type="predicted"/>
<organism evidence="1 2">
    <name type="scientific">Ameca splendens</name>
    <dbReference type="NCBI Taxonomy" id="208324"/>
    <lineage>
        <taxon>Eukaryota</taxon>
        <taxon>Metazoa</taxon>
        <taxon>Chordata</taxon>
        <taxon>Craniata</taxon>
        <taxon>Vertebrata</taxon>
        <taxon>Euteleostomi</taxon>
        <taxon>Actinopterygii</taxon>
        <taxon>Neopterygii</taxon>
        <taxon>Teleostei</taxon>
        <taxon>Neoteleostei</taxon>
        <taxon>Acanthomorphata</taxon>
        <taxon>Ovalentaria</taxon>
        <taxon>Atherinomorphae</taxon>
        <taxon>Cyprinodontiformes</taxon>
        <taxon>Goodeidae</taxon>
        <taxon>Ameca</taxon>
    </lineage>
</organism>